<keyword evidence="2" id="KW-1185">Reference proteome</keyword>
<dbReference type="AlphaFoldDB" id="A0A7W7GBQ1"/>
<sequence>MLSRSGLAWNTTRLVAIVVSVALVLTGIAAPTQAGVQALSACEGAKRAGAQLAASKGGTIRLMCAADAPASLAALAADDDDLVATIKVEGDRAYLQAEGDMAHKAQAAGKPLGDYLISYLKTYEVGVYPIEWELSGSTAPSS</sequence>
<comment type="caution">
    <text evidence="1">The sequence shown here is derived from an EMBL/GenBank/DDBJ whole genome shotgun (WGS) entry which is preliminary data.</text>
</comment>
<reference evidence="1 2" key="1">
    <citation type="submission" date="2020-08" db="EMBL/GenBank/DDBJ databases">
        <title>Sequencing the genomes of 1000 actinobacteria strains.</title>
        <authorList>
            <person name="Klenk H.-P."/>
        </authorList>
    </citation>
    <scope>NUCLEOTIDE SEQUENCE [LARGE SCALE GENOMIC DNA]</scope>
    <source>
        <strain evidence="1 2">DSM 45784</strain>
    </source>
</reference>
<organism evidence="1 2">
    <name type="scientific">Sphaerisporangium siamense</name>
    <dbReference type="NCBI Taxonomy" id="795645"/>
    <lineage>
        <taxon>Bacteria</taxon>
        <taxon>Bacillati</taxon>
        <taxon>Actinomycetota</taxon>
        <taxon>Actinomycetes</taxon>
        <taxon>Streptosporangiales</taxon>
        <taxon>Streptosporangiaceae</taxon>
        <taxon>Sphaerisporangium</taxon>
    </lineage>
</organism>
<evidence type="ECO:0000313" key="2">
    <source>
        <dbReference type="Proteomes" id="UP000542210"/>
    </source>
</evidence>
<evidence type="ECO:0000313" key="1">
    <source>
        <dbReference type="EMBL" id="MBB4702669.1"/>
    </source>
</evidence>
<proteinExistence type="predicted"/>
<accession>A0A7W7GBQ1</accession>
<dbReference type="RefSeq" id="WP_184882600.1">
    <property type="nucleotide sequence ID" value="NZ_BOOV01000005.1"/>
</dbReference>
<dbReference type="Proteomes" id="UP000542210">
    <property type="component" value="Unassembled WGS sequence"/>
</dbReference>
<protein>
    <submittedName>
        <fullName evidence="1">Uncharacterized protein</fullName>
    </submittedName>
</protein>
<gene>
    <name evidence="1" type="ORF">BJ982_004213</name>
</gene>
<dbReference type="EMBL" id="JACHND010000001">
    <property type="protein sequence ID" value="MBB4702669.1"/>
    <property type="molecule type" value="Genomic_DNA"/>
</dbReference>
<name>A0A7W7GBQ1_9ACTN</name>